<evidence type="ECO:0000256" key="1">
    <source>
        <dbReference type="ARBA" id="ARBA00010169"/>
    </source>
</evidence>
<evidence type="ECO:0000313" key="2">
    <source>
        <dbReference type="EMBL" id="KAK2565850.1"/>
    </source>
</evidence>
<dbReference type="Proteomes" id="UP001249851">
    <property type="component" value="Unassembled WGS sequence"/>
</dbReference>
<dbReference type="InterPro" id="IPR015867">
    <property type="entry name" value="N-reg_PII/ATP_PRibTrfase_C"/>
</dbReference>
<name>A0AAD9V9L0_ACRCE</name>
<keyword evidence="3" id="KW-1185">Reference proteome</keyword>
<dbReference type="AlphaFoldDB" id="A0AAD9V9L0"/>
<accession>A0AAD9V9L0</accession>
<comment type="similarity">
    <text evidence="1">Belongs to the CutA family.</text>
</comment>
<organism evidence="2 3">
    <name type="scientific">Acropora cervicornis</name>
    <name type="common">Staghorn coral</name>
    <dbReference type="NCBI Taxonomy" id="6130"/>
    <lineage>
        <taxon>Eukaryota</taxon>
        <taxon>Metazoa</taxon>
        <taxon>Cnidaria</taxon>
        <taxon>Anthozoa</taxon>
        <taxon>Hexacorallia</taxon>
        <taxon>Scleractinia</taxon>
        <taxon>Astrocoeniina</taxon>
        <taxon>Acroporidae</taxon>
        <taxon>Acropora</taxon>
    </lineage>
</organism>
<reference evidence="2" key="2">
    <citation type="journal article" date="2023" name="Science">
        <title>Genomic signatures of disease resistance in endangered staghorn corals.</title>
        <authorList>
            <person name="Vollmer S.V."/>
            <person name="Selwyn J.D."/>
            <person name="Despard B.A."/>
            <person name="Roesel C.L."/>
        </authorList>
    </citation>
    <scope>NUCLEOTIDE SEQUENCE</scope>
    <source>
        <strain evidence="2">K2</strain>
    </source>
</reference>
<comment type="caution">
    <text evidence="2">The sequence shown here is derived from an EMBL/GenBank/DDBJ whole genome shotgun (WGS) entry which is preliminary data.</text>
</comment>
<dbReference type="SUPFAM" id="SSF54913">
    <property type="entry name" value="GlnB-like"/>
    <property type="match status" value="1"/>
</dbReference>
<dbReference type="Pfam" id="PF03091">
    <property type="entry name" value="CutA1"/>
    <property type="match status" value="1"/>
</dbReference>
<dbReference type="EMBL" id="JARQWQ010000018">
    <property type="protein sequence ID" value="KAK2565850.1"/>
    <property type="molecule type" value="Genomic_DNA"/>
</dbReference>
<protein>
    <submittedName>
        <fullName evidence="2">Protein CutA-like protein</fullName>
    </submittedName>
</protein>
<gene>
    <name evidence="2" type="ORF">P5673_010135</name>
</gene>
<reference evidence="2" key="1">
    <citation type="journal article" date="2023" name="G3 (Bethesda)">
        <title>Whole genome assembly and annotation of the endangered Caribbean coral Acropora cervicornis.</title>
        <authorList>
            <person name="Selwyn J.D."/>
            <person name="Vollmer S.V."/>
        </authorList>
    </citation>
    <scope>NUCLEOTIDE SEQUENCE</scope>
    <source>
        <strain evidence="2">K2</strain>
    </source>
</reference>
<proteinExistence type="inferred from homology"/>
<dbReference type="InterPro" id="IPR004323">
    <property type="entry name" value="Ion_tolerance_CutA"/>
</dbReference>
<dbReference type="PANTHER" id="PTHR23419">
    <property type="entry name" value="DIVALENT CATION TOLERANCE CUTA-RELATED"/>
    <property type="match status" value="1"/>
</dbReference>
<dbReference type="InterPro" id="IPR011322">
    <property type="entry name" value="N-reg_PII-like_a/b"/>
</dbReference>
<dbReference type="PANTHER" id="PTHR23419:SF8">
    <property type="entry name" value="FI09726P"/>
    <property type="match status" value="1"/>
</dbReference>
<dbReference type="GO" id="GO:0010038">
    <property type="term" value="P:response to metal ion"/>
    <property type="evidence" value="ECO:0007669"/>
    <property type="project" value="InterPro"/>
</dbReference>
<evidence type="ECO:0000313" key="3">
    <source>
        <dbReference type="Proteomes" id="UP001249851"/>
    </source>
</evidence>
<sequence length="137" mass="15434">MFVLRGLFVASLAGYWKLFPRRFLMAASSSDGEYSSAFVTCPNTDVAKKIARGLVQKKIAACVNIIPGITSVYTWEDKVEEDAEVLMMIKTRTNRLGDLTDYVRKEHPYDVPEVISVKLGEGNPAYLQWIRDTVPDK</sequence>
<dbReference type="GO" id="GO:0005507">
    <property type="term" value="F:copper ion binding"/>
    <property type="evidence" value="ECO:0007669"/>
    <property type="project" value="TreeGrafter"/>
</dbReference>
<dbReference type="Gene3D" id="3.30.70.120">
    <property type="match status" value="1"/>
</dbReference>